<organism evidence="1">
    <name type="scientific">viral metagenome</name>
    <dbReference type="NCBI Taxonomy" id="1070528"/>
    <lineage>
        <taxon>unclassified sequences</taxon>
        <taxon>metagenomes</taxon>
        <taxon>organismal metagenomes</taxon>
    </lineage>
</organism>
<evidence type="ECO:0000313" key="3">
    <source>
        <dbReference type="EMBL" id="QJH93586.1"/>
    </source>
</evidence>
<proteinExistence type="predicted"/>
<dbReference type="EMBL" id="MT144589">
    <property type="protein sequence ID" value="QJH93586.1"/>
    <property type="molecule type" value="Genomic_DNA"/>
</dbReference>
<evidence type="ECO:0000313" key="2">
    <source>
        <dbReference type="EMBL" id="QJA67882.1"/>
    </source>
</evidence>
<dbReference type="EMBL" id="MT141577">
    <property type="protein sequence ID" value="QJA67882.1"/>
    <property type="molecule type" value="Genomic_DNA"/>
</dbReference>
<name>A0A6H1ZA33_9ZZZZ</name>
<dbReference type="EMBL" id="MT143973">
    <property type="protein sequence ID" value="QJA44145.1"/>
    <property type="molecule type" value="Genomic_DNA"/>
</dbReference>
<dbReference type="EMBL" id="MT145187">
    <property type="protein sequence ID" value="QJI04532.1"/>
    <property type="molecule type" value="Genomic_DNA"/>
</dbReference>
<gene>
    <name evidence="4" type="ORF">MM415A00093_0025</name>
    <name evidence="2" type="ORF">MM415B00143_0033</name>
    <name evidence="1" type="ORF">TM448A00087_0078</name>
    <name evidence="3" type="ORF">TM448B00099_0062</name>
</gene>
<evidence type="ECO:0000313" key="4">
    <source>
        <dbReference type="EMBL" id="QJI04532.1"/>
    </source>
</evidence>
<dbReference type="AlphaFoldDB" id="A0A6H1ZA33"/>
<sequence length="70" mass="8609">MKPQRLCKKCQRPLSYYNLSEYCFRHTPEGEEWKIREIREARMTIPWPGEIEDIQYPWEAIYSKQHYLSG</sequence>
<accession>A0A6H1ZA33</accession>
<protein>
    <submittedName>
        <fullName evidence="1">Uncharacterized protein</fullName>
    </submittedName>
</protein>
<reference evidence="1" key="1">
    <citation type="submission" date="2020-03" db="EMBL/GenBank/DDBJ databases">
        <title>The deep terrestrial virosphere.</title>
        <authorList>
            <person name="Holmfeldt K."/>
            <person name="Nilsson E."/>
            <person name="Simone D."/>
            <person name="Lopez-Fernandez M."/>
            <person name="Wu X."/>
            <person name="de Brujin I."/>
            <person name="Lundin D."/>
            <person name="Andersson A."/>
            <person name="Bertilsson S."/>
            <person name="Dopson M."/>
        </authorList>
    </citation>
    <scope>NUCLEOTIDE SEQUENCE</scope>
    <source>
        <strain evidence="4">MM415A00093</strain>
        <strain evidence="2">MM415B00143</strain>
        <strain evidence="1">TM448A00087</strain>
        <strain evidence="3">TM448B00099</strain>
    </source>
</reference>
<evidence type="ECO:0000313" key="1">
    <source>
        <dbReference type="EMBL" id="QJA44145.1"/>
    </source>
</evidence>